<dbReference type="OrthoDB" id="32625at2"/>
<name>A0A2N5DD83_9CAUL</name>
<dbReference type="Gene3D" id="3.40.50.1010">
    <property type="entry name" value="5'-nuclease"/>
    <property type="match status" value="1"/>
</dbReference>
<reference evidence="2 3" key="1">
    <citation type="submission" date="2017-12" db="EMBL/GenBank/DDBJ databases">
        <title>The genome sequence of Caulobacter sp. 410.</title>
        <authorList>
            <person name="Gao J."/>
            <person name="Mao X."/>
            <person name="Sun J."/>
        </authorList>
    </citation>
    <scope>NUCLEOTIDE SEQUENCE [LARGE SCALE GENOMIC DNA]</scope>
    <source>
        <strain evidence="2 3">410</strain>
    </source>
</reference>
<evidence type="ECO:0000259" key="1">
    <source>
        <dbReference type="Pfam" id="PF01850"/>
    </source>
</evidence>
<protein>
    <submittedName>
        <fullName evidence="2">VapC toxin family PIN domain ribonuclease</fullName>
    </submittedName>
</protein>
<comment type="caution">
    <text evidence="2">The sequence shown here is derived from an EMBL/GenBank/DDBJ whole genome shotgun (WGS) entry which is preliminary data.</text>
</comment>
<dbReference type="Pfam" id="PF01850">
    <property type="entry name" value="PIN"/>
    <property type="match status" value="1"/>
</dbReference>
<sequence length="131" mass="14102">MIVDTSALAAILLEEPDAGRFYDAIMAIAEPKLSAASFVELVEVYTKKIEINDVMGDVVRDDLGMLGVVIVPVTAEQALLAGAARLHFGKGRHLARLNYGDSFSYALARSLDAPLLFKGDDFAHADIRPAL</sequence>
<dbReference type="CDD" id="cd09871">
    <property type="entry name" value="PIN_MtVapC28-VapC30-like"/>
    <property type="match status" value="1"/>
</dbReference>
<evidence type="ECO:0000313" key="3">
    <source>
        <dbReference type="Proteomes" id="UP000234479"/>
    </source>
</evidence>
<accession>A0A2N5DD83</accession>
<feature type="domain" description="PIN" evidence="1">
    <location>
        <begin position="1"/>
        <end position="126"/>
    </location>
</feature>
<organism evidence="2 3">
    <name type="scientific">Caulobacter zeae</name>
    <dbReference type="NCBI Taxonomy" id="2055137"/>
    <lineage>
        <taxon>Bacteria</taxon>
        <taxon>Pseudomonadati</taxon>
        <taxon>Pseudomonadota</taxon>
        <taxon>Alphaproteobacteria</taxon>
        <taxon>Caulobacterales</taxon>
        <taxon>Caulobacteraceae</taxon>
        <taxon>Caulobacter</taxon>
    </lineage>
</organism>
<evidence type="ECO:0000313" key="2">
    <source>
        <dbReference type="EMBL" id="PLR23936.1"/>
    </source>
</evidence>
<dbReference type="AlphaFoldDB" id="A0A2N5DD83"/>
<dbReference type="SUPFAM" id="SSF88723">
    <property type="entry name" value="PIN domain-like"/>
    <property type="match status" value="1"/>
</dbReference>
<dbReference type="Proteomes" id="UP000234479">
    <property type="component" value="Unassembled WGS sequence"/>
</dbReference>
<keyword evidence="3" id="KW-1185">Reference proteome</keyword>
<dbReference type="InterPro" id="IPR029060">
    <property type="entry name" value="PIN-like_dom_sf"/>
</dbReference>
<gene>
    <name evidence="2" type="ORF">SGCZBJ_15280</name>
</gene>
<dbReference type="RefSeq" id="WP_101718844.1">
    <property type="nucleotide sequence ID" value="NZ_PJRS01000028.1"/>
</dbReference>
<proteinExistence type="predicted"/>
<dbReference type="EMBL" id="PJRS01000028">
    <property type="protein sequence ID" value="PLR23936.1"/>
    <property type="molecule type" value="Genomic_DNA"/>
</dbReference>
<dbReference type="InterPro" id="IPR002716">
    <property type="entry name" value="PIN_dom"/>
</dbReference>